<dbReference type="InterPro" id="IPR029058">
    <property type="entry name" value="AB_hydrolase_fold"/>
</dbReference>
<keyword evidence="4" id="KW-1185">Reference proteome</keyword>
<dbReference type="SUPFAM" id="SSF53474">
    <property type="entry name" value="alpha/beta-Hydrolases"/>
    <property type="match status" value="1"/>
</dbReference>
<dbReference type="Proteomes" id="UP000480246">
    <property type="component" value="Unassembled WGS sequence"/>
</dbReference>
<evidence type="ECO:0000256" key="1">
    <source>
        <dbReference type="ARBA" id="ARBA00022801"/>
    </source>
</evidence>
<dbReference type="OrthoDB" id="9780269at2"/>
<comment type="caution">
    <text evidence="3">The sequence shown here is derived from an EMBL/GenBank/DDBJ whole genome shotgun (WGS) entry which is preliminary data.</text>
</comment>
<dbReference type="AlphaFoldDB" id="A0A7C8GUH9"/>
<dbReference type="Gene3D" id="3.40.50.1820">
    <property type="entry name" value="alpha/beta hydrolase"/>
    <property type="match status" value="1"/>
</dbReference>
<dbReference type="EMBL" id="WEID01000030">
    <property type="protein sequence ID" value="KAB8138009.1"/>
    <property type="molecule type" value="Genomic_DNA"/>
</dbReference>
<name>A0A7C8GUH9_9BACI</name>
<dbReference type="RefSeq" id="WP_153402219.1">
    <property type="nucleotide sequence ID" value="NZ_ML762426.1"/>
</dbReference>
<evidence type="ECO:0000313" key="4">
    <source>
        <dbReference type="Proteomes" id="UP000480246"/>
    </source>
</evidence>
<reference evidence="3 4" key="1">
    <citation type="submission" date="2019-10" db="EMBL/GenBank/DDBJ databases">
        <title>Gracilibacillus sp. nov. isolated from rice seeds.</title>
        <authorList>
            <person name="He S."/>
        </authorList>
    </citation>
    <scope>NUCLEOTIDE SEQUENCE [LARGE SCALE GENOMIC DNA]</scope>
    <source>
        <strain evidence="3 4">TD8</strain>
    </source>
</reference>
<gene>
    <name evidence="3" type="ORF">F9U64_06690</name>
</gene>
<dbReference type="PANTHER" id="PTHR22946:SF9">
    <property type="entry name" value="POLYKETIDE TRANSFERASE AF380"/>
    <property type="match status" value="1"/>
</dbReference>
<feature type="domain" description="Serine aminopeptidase S33" evidence="2">
    <location>
        <begin position="37"/>
        <end position="157"/>
    </location>
</feature>
<evidence type="ECO:0000259" key="2">
    <source>
        <dbReference type="Pfam" id="PF12146"/>
    </source>
</evidence>
<protein>
    <submittedName>
        <fullName evidence="3">Alpha/beta fold hydrolase</fullName>
    </submittedName>
</protein>
<keyword evidence="1 3" id="KW-0378">Hydrolase</keyword>
<evidence type="ECO:0000313" key="3">
    <source>
        <dbReference type="EMBL" id="KAB8138009.1"/>
    </source>
</evidence>
<organism evidence="3 4">
    <name type="scientific">Gracilibacillus oryzae</name>
    <dbReference type="NCBI Taxonomy" id="1672701"/>
    <lineage>
        <taxon>Bacteria</taxon>
        <taxon>Bacillati</taxon>
        <taxon>Bacillota</taxon>
        <taxon>Bacilli</taxon>
        <taxon>Bacillales</taxon>
        <taxon>Bacillaceae</taxon>
        <taxon>Gracilibacillus</taxon>
    </lineage>
</organism>
<dbReference type="Pfam" id="PF12146">
    <property type="entry name" value="Hydrolase_4"/>
    <property type="match status" value="1"/>
</dbReference>
<dbReference type="InterPro" id="IPR050261">
    <property type="entry name" value="FrsA_esterase"/>
</dbReference>
<dbReference type="InterPro" id="IPR022742">
    <property type="entry name" value="Hydrolase_4"/>
</dbReference>
<proteinExistence type="predicted"/>
<accession>A0A7C8GUH9</accession>
<sequence length="256" mass="28905">MEVYKMNSYQKEIVKIKHQGREIHGVSYMPDRKRKCPVVIFSHGFNGTNADFAMNSDYLAKKGVGAFCFDFCGGSINSKSDLKTDEMSIFTEKDDLSAVIETIKHWSNVDPDNIFLFGGSQGGLVSALVADEYLEDIKGLLLLFPALGIPDDWNKRFPTISSIPDTVELWGVRLGRKYFESIHNYDVFNHIGKFDKNVLIFHGDQDDIVALEYGKRAEMIYPNAELEVFSGEGHGFSEAGNKKVAEMTYEFIKKNI</sequence>
<dbReference type="PANTHER" id="PTHR22946">
    <property type="entry name" value="DIENELACTONE HYDROLASE DOMAIN-CONTAINING PROTEIN-RELATED"/>
    <property type="match status" value="1"/>
</dbReference>
<dbReference type="GO" id="GO:0052689">
    <property type="term" value="F:carboxylic ester hydrolase activity"/>
    <property type="evidence" value="ECO:0007669"/>
    <property type="project" value="UniProtKB-ARBA"/>
</dbReference>